<keyword evidence="7" id="KW-0175">Coiled coil</keyword>
<keyword evidence="10" id="KW-1185">Reference proteome</keyword>
<keyword evidence="2 9" id="KW-0240">DNA-directed RNA polymerase</keyword>
<keyword evidence="5" id="KW-0804">Transcription</keyword>
<dbReference type="GO" id="GO:0006355">
    <property type="term" value="P:regulation of DNA-templated transcription"/>
    <property type="evidence" value="ECO:0007669"/>
    <property type="project" value="InterPro"/>
</dbReference>
<keyword evidence="3" id="KW-0808">Transferase</keyword>
<dbReference type="GO" id="GO:0006351">
    <property type="term" value="P:DNA-templated transcription"/>
    <property type="evidence" value="ECO:0007669"/>
    <property type="project" value="InterPro"/>
</dbReference>
<dbReference type="EMBL" id="PUUG01000083">
    <property type="protein sequence ID" value="PQP79203.1"/>
    <property type="molecule type" value="Genomic_DNA"/>
</dbReference>
<organism evidence="9 10">
    <name type="scientific">Candidatus Phytoplasma phoenicium</name>
    <dbReference type="NCBI Taxonomy" id="198422"/>
    <lineage>
        <taxon>Bacteria</taxon>
        <taxon>Bacillati</taxon>
        <taxon>Mycoplasmatota</taxon>
        <taxon>Mollicutes</taxon>
        <taxon>Acholeplasmatales</taxon>
        <taxon>Acholeplasmataceae</taxon>
        <taxon>Candidatus Phytoplasma</taxon>
        <taxon>16SrIX (Pigeon pea witches'-broom group)</taxon>
    </lineage>
</organism>
<dbReference type="Pfam" id="PF05066">
    <property type="entry name" value="HARE-HTH"/>
    <property type="match status" value="1"/>
</dbReference>
<dbReference type="PROSITE" id="PS51913">
    <property type="entry name" value="HTH_HARE"/>
    <property type="match status" value="1"/>
</dbReference>
<dbReference type="InterPro" id="IPR007759">
    <property type="entry name" value="Asxl_HARE-HTH"/>
</dbReference>
<keyword evidence="4" id="KW-0548">Nucleotidyltransferase</keyword>
<evidence type="ECO:0000259" key="8">
    <source>
        <dbReference type="PROSITE" id="PS51913"/>
    </source>
</evidence>
<dbReference type="InterPro" id="IPR038087">
    <property type="entry name" value="RNAP_delta_N_dom_sf"/>
</dbReference>
<dbReference type="GO" id="GO:0000428">
    <property type="term" value="C:DNA-directed RNA polymerase complex"/>
    <property type="evidence" value="ECO:0007669"/>
    <property type="project" value="UniProtKB-KW"/>
</dbReference>
<proteinExistence type="inferred from homology"/>
<evidence type="ECO:0000313" key="9">
    <source>
        <dbReference type="EMBL" id="PQP79203.1"/>
    </source>
</evidence>
<dbReference type="Gene3D" id="1.10.10.1250">
    <property type="entry name" value="RNA polymerase, subunit delta, N-terminal domain"/>
    <property type="match status" value="1"/>
</dbReference>
<feature type="domain" description="HTH HARE-type" evidence="8">
    <location>
        <begin position="14"/>
        <end position="80"/>
    </location>
</feature>
<accession>A0A2S8NT84</accession>
<comment type="caution">
    <text evidence="9">The sequence shown here is derived from an EMBL/GenBank/DDBJ whole genome shotgun (WGS) entry which is preliminary data.</text>
</comment>
<evidence type="ECO:0000256" key="3">
    <source>
        <dbReference type="ARBA" id="ARBA00022679"/>
    </source>
</evidence>
<evidence type="ECO:0000256" key="5">
    <source>
        <dbReference type="ARBA" id="ARBA00023163"/>
    </source>
</evidence>
<dbReference type="NCBIfam" id="TIGR04567">
    <property type="entry name" value="RNAP_delt_lowGC"/>
    <property type="match status" value="1"/>
</dbReference>
<gene>
    <name evidence="9" type="primary">rpoE</name>
    <name evidence="9" type="ORF">C6B37_02360</name>
</gene>
<evidence type="ECO:0000256" key="2">
    <source>
        <dbReference type="ARBA" id="ARBA00022478"/>
    </source>
</evidence>
<evidence type="ECO:0000256" key="1">
    <source>
        <dbReference type="ARBA" id="ARBA00009828"/>
    </source>
</evidence>
<dbReference type="Proteomes" id="UP000238672">
    <property type="component" value="Unassembled WGS sequence"/>
</dbReference>
<dbReference type="AlphaFoldDB" id="A0A2S8NT84"/>
<reference evidence="9 10" key="1">
    <citation type="submission" date="2018-02" db="EMBL/GenBank/DDBJ databases">
        <title>Metagenomics reveals mixed infection of spiroplasma and phytoplasma in chicory.</title>
        <authorList>
            <person name="Polano C."/>
            <person name="Moruzzi S."/>
            <person name="Ermacora P."/>
            <person name="Ferrini F."/>
            <person name="Martini M."/>
            <person name="Firrao G."/>
        </authorList>
    </citation>
    <scope>NUCLEOTIDE SEQUENCE [LARGE SCALE GENOMIC DNA]</scope>
    <source>
        <strain evidence="9 10">ChiP</strain>
    </source>
</reference>
<comment type="similarity">
    <text evidence="1">Belongs to the RpoE family.</text>
</comment>
<protein>
    <recommendedName>
        <fullName evidence="6">RNAP delta factor</fullName>
    </recommendedName>
</protein>
<evidence type="ECO:0000256" key="6">
    <source>
        <dbReference type="ARBA" id="ARBA00031937"/>
    </source>
</evidence>
<evidence type="ECO:0000313" key="10">
    <source>
        <dbReference type="Proteomes" id="UP000238672"/>
    </source>
</evidence>
<evidence type="ECO:0000256" key="4">
    <source>
        <dbReference type="ARBA" id="ARBA00022695"/>
    </source>
</evidence>
<evidence type="ECO:0000256" key="7">
    <source>
        <dbReference type="SAM" id="Coils"/>
    </source>
</evidence>
<sequence length="176" mass="21146">MKKENKNNNIDNQSSMINISYEILKSHKEPMSIHKLISQVFKIKQIDEKEIDQVSQLYLDIVSSGRFVFYGNDLWSIKNNNLHLWDKEYFTIDKQETEEIQIAHLDKEILDFEDFTTKNKINDDIIEEEEEKLEELDLELQEDKLDHEAIINANGNKNKDEIVEEEEYEYFYDDYK</sequence>
<name>A0A2S8NT84_9MOLU</name>
<feature type="coiled-coil region" evidence="7">
    <location>
        <begin position="119"/>
        <end position="146"/>
    </location>
</feature>
<dbReference type="InterPro" id="IPR029757">
    <property type="entry name" value="RpoE"/>
</dbReference>
<dbReference type="GO" id="GO:0016779">
    <property type="term" value="F:nucleotidyltransferase activity"/>
    <property type="evidence" value="ECO:0007669"/>
    <property type="project" value="UniProtKB-KW"/>
</dbReference>